<proteinExistence type="predicted"/>
<comment type="caution">
    <text evidence="2">The sequence shown here is derived from an EMBL/GenBank/DDBJ whole genome shotgun (WGS) entry which is preliminary data.</text>
</comment>
<name>A0ABW8XX45_9FLAO</name>
<evidence type="ECO:0000313" key="2">
    <source>
        <dbReference type="EMBL" id="MFL9831800.1"/>
    </source>
</evidence>
<keyword evidence="3" id="KW-1185">Reference proteome</keyword>
<feature type="compositionally biased region" description="Basic and acidic residues" evidence="1">
    <location>
        <begin position="33"/>
        <end position="42"/>
    </location>
</feature>
<organism evidence="2 3">
    <name type="scientific">Flavobacterium plantiphilum</name>
    <dbReference type="NCBI Taxonomy" id="3163297"/>
    <lineage>
        <taxon>Bacteria</taxon>
        <taxon>Pseudomonadati</taxon>
        <taxon>Bacteroidota</taxon>
        <taxon>Flavobacteriia</taxon>
        <taxon>Flavobacteriales</taxon>
        <taxon>Flavobacteriaceae</taxon>
        <taxon>Flavobacterium</taxon>
    </lineage>
</organism>
<sequence length="79" mass="8890">MENLQYYSSPELQKCPFHSQYSSPKNNEDKDDDTGKSEKPDETGTNPKRYTPDKFEKSPNERSGGDGSTESAAEELNNL</sequence>
<dbReference type="EMBL" id="JBELQA010000007">
    <property type="protein sequence ID" value="MFL9831800.1"/>
    <property type="molecule type" value="Genomic_DNA"/>
</dbReference>
<reference evidence="2 3" key="1">
    <citation type="submission" date="2024-06" db="EMBL/GenBank/DDBJ databases">
        <authorList>
            <person name="Kaempfer P."/>
            <person name="Viver T."/>
        </authorList>
    </citation>
    <scope>NUCLEOTIDE SEQUENCE [LARGE SCALE GENOMIC DNA]</scope>
    <source>
        <strain evidence="2 3">ST-87</strain>
    </source>
</reference>
<evidence type="ECO:0000313" key="3">
    <source>
        <dbReference type="Proteomes" id="UP001629260"/>
    </source>
</evidence>
<accession>A0ABW8XX45</accession>
<feature type="compositionally biased region" description="Polar residues" evidence="1">
    <location>
        <begin position="1"/>
        <end position="11"/>
    </location>
</feature>
<dbReference type="RefSeq" id="WP_408082267.1">
    <property type="nucleotide sequence ID" value="NZ_JBELQA010000007.1"/>
</dbReference>
<dbReference type="Proteomes" id="UP001629260">
    <property type="component" value="Unassembled WGS sequence"/>
</dbReference>
<evidence type="ECO:0000256" key="1">
    <source>
        <dbReference type="SAM" id="MobiDB-lite"/>
    </source>
</evidence>
<feature type="compositionally biased region" description="Basic and acidic residues" evidence="1">
    <location>
        <begin position="50"/>
        <end position="64"/>
    </location>
</feature>
<feature type="region of interest" description="Disordered" evidence="1">
    <location>
        <begin position="1"/>
        <end position="79"/>
    </location>
</feature>
<gene>
    <name evidence="2" type="ORF">ABS764_13170</name>
</gene>
<protein>
    <submittedName>
        <fullName evidence="2">Uncharacterized protein</fullName>
    </submittedName>
</protein>